<feature type="region of interest" description="Disordered" evidence="1">
    <location>
        <begin position="542"/>
        <end position="562"/>
    </location>
</feature>
<dbReference type="Pfam" id="PF23551">
    <property type="entry name" value="Zn_ribbon_20"/>
    <property type="match status" value="2"/>
</dbReference>
<evidence type="ECO:0000313" key="5">
    <source>
        <dbReference type="Proteomes" id="UP000245207"/>
    </source>
</evidence>
<accession>A0A2U1MSM4</accession>
<feature type="domain" description="Zinc beta-ribbon" evidence="3">
    <location>
        <begin position="116"/>
        <end position="150"/>
    </location>
</feature>
<dbReference type="STRING" id="35608.A0A2U1MSM4"/>
<keyword evidence="2" id="KW-0812">Transmembrane</keyword>
<feature type="transmembrane region" description="Helical" evidence="2">
    <location>
        <begin position="37"/>
        <end position="55"/>
    </location>
</feature>
<keyword evidence="2" id="KW-1133">Transmembrane helix</keyword>
<keyword evidence="2" id="KW-0472">Membrane</keyword>
<name>A0A2U1MSM4_ARTAN</name>
<dbReference type="PANTHER" id="PTHR44137">
    <property type="entry name" value="BNAC03G44070D PROTEIN"/>
    <property type="match status" value="1"/>
</dbReference>
<feature type="compositionally biased region" description="Basic and acidic residues" evidence="1">
    <location>
        <begin position="225"/>
        <end position="238"/>
    </location>
</feature>
<evidence type="ECO:0000259" key="3">
    <source>
        <dbReference type="Pfam" id="PF23551"/>
    </source>
</evidence>
<dbReference type="OrthoDB" id="1112795at2759"/>
<feature type="region of interest" description="Disordered" evidence="1">
    <location>
        <begin position="207"/>
        <end position="238"/>
    </location>
</feature>
<evidence type="ECO:0000313" key="4">
    <source>
        <dbReference type="EMBL" id="PWA64263.1"/>
    </source>
</evidence>
<proteinExistence type="predicted"/>
<reference evidence="4 5" key="1">
    <citation type="journal article" date="2018" name="Mol. Plant">
        <title>The genome of Artemisia annua provides insight into the evolution of Asteraceae family and artemisinin biosynthesis.</title>
        <authorList>
            <person name="Shen Q."/>
            <person name="Zhang L."/>
            <person name="Liao Z."/>
            <person name="Wang S."/>
            <person name="Yan T."/>
            <person name="Shi P."/>
            <person name="Liu M."/>
            <person name="Fu X."/>
            <person name="Pan Q."/>
            <person name="Wang Y."/>
            <person name="Lv Z."/>
            <person name="Lu X."/>
            <person name="Zhang F."/>
            <person name="Jiang W."/>
            <person name="Ma Y."/>
            <person name="Chen M."/>
            <person name="Hao X."/>
            <person name="Li L."/>
            <person name="Tang Y."/>
            <person name="Lv G."/>
            <person name="Zhou Y."/>
            <person name="Sun X."/>
            <person name="Brodelius P.E."/>
            <person name="Rose J.K.C."/>
            <person name="Tang K."/>
        </authorList>
    </citation>
    <scope>NUCLEOTIDE SEQUENCE [LARGE SCALE GENOMIC DNA]</scope>
    <source>
        <strain evidence="5">cv. Huhao1</strain>
        <tissue evidence="4">Leaf</tissue>
    </source>
</reference>
<comment type="caution">
    <text evidence="4">The sequence shown here is derived from an EMBL/GenBank/DDBJ whole genome shotgun (WGS) entry which is preliminary data.</text>
</comment>
<keyword evidence="5" id="KW-1185">Reference proteome</keyword>
<dbReference type="InterPro" id="IPR056988">
    <property type="entry name" value="Zn_ribbon_pln"/>
</dbReference>
<organism evidence="4 5">
    <name type="scientific">Artemisia annua</name>
    <name type="common">Sweet wormwood</name>
    <dbReference type="NCBI Taxonomy" id="35608"/>
    <lineage>
        <taxon>Eukaryota</taxon>
        <taxon>Viridiplantae</taxon>
        <taxon>Streptophyta</taxon>
        <taxon>Embryophyta</taxon>
        <taxon>Tracheophyta</taxon>
        <taxon>Spermatophyta</taxon>
        <taxon>Magnoliopsida</taxon>
        <taxon>eudicotyledons</taxon>
        <taxon>Gunneridae</taxon>
        <taxon>Pentapetalae</taxon>
        <taxon>asterids</taxon>
        <taxon>campanulids</taxon>
        <taxon>Asterales</taxon>
        <taxon>Asteraceae</taxon>
        <taxon>Asteroideae</taxon>
        <taxon>Anthemideae</taxon>
        <taxon>Artemisiinae</taxon>
        <taxon>Artemisia</taxon>
    </lineage>
</organism>
<evidence type="ECO:0000256" key="1">
    <source>
        <dbReference type="SAM" id="MobiDB-lite"/>
    </source>
</evidence>
<protein>
    <recommendedName>
        <fullName evidence="3">Zinc beta-ribbon domain-containing protein</fullName>
    </recommendedName>
</protein>
<evidence type="ECO:0000256" key="2">
    <source>
        <dbReference type="SAM" id="Phobius"/>
    </source>
</evidence>
<sequence length="570" mass="65572">MDFNKDIAMRTKWLAEDKFTEKDFVGARKLAQKAKDLFPGLSFITLFITIIDIYISREIPDWYGVVGLEYPATLEQICEKYFNLHHDIKSVKDNVIGAQVALEILSEAFCFLTNTFWTECPGCLLQFQYSSALANKNLKCFNCSALFLAVKLPPAIEQFADLNTMPFQEAIGRLKAFEERMKKAVKEEDGSSNLLFSKIDEKEKTKEHKCERCGHENSSQGRPGRGQDKNWKPWKEKDGDQDLSQIRCYNRIPIFEIMDFNKDIAMRTKWLAEDKFTEKDFVGARKVAQKAKDLFPGLSFITLFITIIDIYISREIPDWYGVVGLEYPATLEQICEKYFNLHHDIKSVKDNVIGAQVALEILSEAFCFLTNTFWTECPGCLLQFQYSSALANKNLKCFNCSALFLAVKLPPVLVLAYCDLHMYLHGFRLLMVYMPFKSMSVSLALLLRNLYESFEQKLVRSHLIFLINFCDFWAGLPSLRNLYSSQEQNFVRESGSHLFISEEHCGDDFLASLAETMQDSEDWDDIQELETEAGGTLADMFSKDSMKHNETDDDHHDDGVKEPYVHVLDD</sequence>
<gene>
    <name evidence="4" type="ORF">CTI12_AA346220</name>
</gene>
<dbReference type="EMBL" id="PKPP01004459">
    <property type="protein sequence ID" value="PWA64263.1"/>
    <property type="molecule type" value="Genomic_DNA"/>
</dbReference>
<dbReference type="AlphaFoldDB" id="A0A2U1MSM4"/>
<dbReference type="PANTHER" id="PTHR44137:SF32">
    <property type="entry name" value="DNAJ HEAT SHOCK AMINO-TERMINAL DOMAIN PROTEIN"/>
    <property type="match status" value="1"/>
</dbReference>
<feature type="domain" description="Zinc beta-ribbon" evidence="3">
    <location>
        <begin position="373"/>
        <end position="407"/>
    </location>
</feature>
<dbReference type="Proteomes" id="UP000245207">
    <property type="component" value="Unassembled WGS sequence"/>
</dbReference>